<evidence type="ECO:0008006" key="3">
    <source>
        <dbReference type="Google" id="ProtNLM"/>
    </source>
</evidence>
<gene>
    <name evidence="1" type="ORF">ICL07_08250</name>
</gene>
<evidence type="ECO:0000313" key="2">
    <source>
        <dbReference type="Proteomes" id="UP000659124"/>
    </source>
</evidence>
<comment type="caution">
    <text evidence="1">The sequence shown here is derived from an EMBL/GenBank/DDBJ whole genome shotgun (WGS) entry which is preliminary data.</text>
</comment>
<organism evidence="1 2">
    <name type="scientific">Chitinophaga qingshengii</name>
    <dbReference type="NCBI Taxonomy" id="1569794"/>
    <lineage>
        <taxon>Bacteria</taxon>
        <taxon>Pseudomonadati</taxon>
        <taxon>Bacteroidota</taxon>
        <taxon>Chitinophagia</taxon>
        <taxon>Chitinophagales</taxon>
        <taxon>Chitinophagaceae</taxon>
        <taxon>Chitinophaga</taxon>
    </lineage>
</organism>
<dbReference type="RefSeq" id="WP_188087441.1">
    <property type="nucleotide sequence ID" value="NZ_JACVFC010000001.1"/>
</dbReference>
<accession>A0ABR7TIN2</accession>
<proteinExistence type="predicted"/>
<evidence type="ECO:0000313" key="1">
    <source>
        <dbReference type="EMBL" id="MBC9930366.1"/>
    </source>
</evidence>
<keyword evidence="2" id="KW-1185">Reference proteome</keyword>
<dbReference type="EMBL" id="JACVFC010000001">
    <property type="protein sequence ID" value="MBC9930366.1"/>
    <property type="molecule type" value="Genomic_DNA"/>
</dbReference>
<protein>
    <recommendedName>
        <fullName evidence="3">DUF1573 domain-containing protein</fullName>
    </recommendedName>
</protein>
<reference evidence="1 2" key="1">
    <citation type="submission" date="2020-09" db="EMBL/GenBank/DDBJ databases">
        <title>Genome sequences of type strains of Chitinophaga qingshengii and Chitinophaga varians.</title>
        <authorList>
            <person name="Kittiwongwattana C."/>
        </authorList>
    </citation>
    <scope>NUCLEOTIDE SEQUENCE [LARGE SCALE GENOMIC DNA]</scope>
    <source>
        <strain evidence="1 2">JCM 30026</strain>
    </source>
</reference>
<dbReference type="Proteomes" id="UP000659124">
    <property type="component" value="Unassembled WGS sequence"/>
</dbReference>
<name>A0ABR7TIN2_9BACT</name>
<sequence length="90" mass="10061">MKAARVQGAADSLRFNISYYTTRCERFGGFEDRDSSGIHVIYLKSLSTGCDCSDTLHMEQVPYAFKTPAAGTYYYKWGPFDGAIDTIVIN</sequence>